<feature type="domain" description="Sigma-54 factor interaction" evidence="19">
    <location>
        <begin position="146"/>
        <end position="370"/>
    </location>
</feature>
<gene>
    <name evidence="18 21" type="primary">ntrC</name>
    <name evidence="21" type="ORF">GO499_06120</name>
</gene>
<dbReference type="GO" id="GO:0005737">
    <property type="term" value="C:cytoplasm"/>
    <property type="evidence" value="ECO:0007669"/>
    <property type="project" value="UniProtKB-SubCell"/>
</dbReference>
<protein>
    <recommendedName>
        <fullName evidence="4 18">DNA-binding transcriptional regulator NtrC</fullName>
    </recommendedName>
    <alternativeName>
        <fullName evidence="18">Nitrogen regulation protein NR(I)</fullName>
    </alternativeName>
</protein>
<dbReference type="PROSITE" id="PS00688">
    <property type="entry name" value="SIGMA54_INTERACT_3"/>
    <property type="match status" value="1"/>
</dbReference>
<keyword evidence="15 18" id="KW-0535">Nitrogen fixation</keyword>
<proteinExistence type="predicted"/>
<evidence type="ECO:0000256" key="12">
    <source>
        <dbReference type="ARBA" id="ARBA00023125"/>
    </source>
</evidence>
<dbReference type="FunFam" id="3.40.50.300:FF:000006">
    <property type="entry name" value="DNA-binding transcriptional regulator NtrC"/>
    <property type="match status" value="1"/>
</dbReference>
<dbReference type="InterPro" id="IPR009057">
    <property type="entry name" value="Homeodomain-like_sf"/>
</dbReference>
<dbReference type="Pfam" id="PF25601">
    <property type="entry name" value="AAA_lid_14"/>
    <property type="match status" value="1"/>
</dbReference>
<keyword evidence="8 18" id="KW-0547">Nucleotide-binding</keyword>
<dbReference type="CDD" id="cd00009">
    <property type="entry name" value="AAA"/>
    <property type="match status" value="1"/>
</dbReference>
<dbReference type="Gene3D" id="3.40.50.2300">
    <property type="match status" value="1"/>
</dbReference>
<dbReference type="PANTHER" id="PTHR32071">
    <property type="entry name" value="TRANSCRIPTIONAL REGULATORY PROTEIN"/>
    <property type="match status" value="1"/>
</dbReference>
<dbReference type="SUPFAM" id="SSF46689">
    <property type="entry name" value="Homeodomain-like"/>
    <property type="match status" value="1"/>
</dbReference>
<evidence type="ECO:0000256" key="17">
    <source>
        <dbReference type="PROSITE-ProRule" id="PRU00169"/>
    </source>
</evidence>
<accession>A0A6P1SZK8</accession>
<dbReference type="Pfam" id="PF02954">
    <property type="entry name" value="HTH_8"/>
    <property type="match status" value="1"/>
</dbReference>
<evidence type="ECO:0000313" key="22">
    <source>
        <dbReference type="Proteomes" id="UP000464495"/>
    </source>
</evidence>
<keyword evidence="13 18" id="KW-0010">Activator</keyword>
<dbReference type="PRINTS" id="PR01590">
    <property type="entry name" value="HTHFIS"/>
</dbReference>
<dbReference type="InterPro" id="IPR010114">
    <property type="entry name" value="Transcript_reg_NtrC"/>
</dbReference>
<dbReference type="AlphaFoldDB" id="A0A6P1SZK8"/>
<evidence type="ECO:0000256" key="9">
    <source>
        <dbReference type="ARBA" id="ARBA00022840"/>
    </source>
</evidence>
<keyword evidence="6 18" id="KW-0678">Repressor</keyword>
<dbReference type="SMART" id="SM00448">
    <property type="entry name" value="REC"/>
    <property type="match status" value="1"/>
</dbReference>
<dbReference type="RefSeq" id="WP_284154909.1">
    <property type="nucleotide sequence ID" value="NZ_CP046620.1"/>
</dbReference>
<feature type="domain" description="Response regulatory" evidence="20">
    <location>
        <begin position="4"/>
        <end position="118"/>
    </location>
</feature>
<dbReference type="GO" id="GO:0006355">
    <property type="term" value="P:regulation of DNA-templated transcription"/>
    <property type="evidence" value="ECO:0007669"/>
    <property type="project" value="InterPro"/>
</dbReference>
<dbReference type="Gene3D" id="1.10.10.60">
    <property type="entry name" value="Homeodomain-like"/>
    <property type="match status" value="1"/>
</dbReference>
<feature type="modified residue" description="4-aspartylphosphate" evidence="17">
    <location>
        <position position="53"/>
    </location>
</feature>
<keyword evidence="10 18" id="KW-0902">Two-component regulatory system</keyword>
<evidence type="ECO:0000259" key="20">
    <source>
        <dbReference type="PROSITE" id="PS50110"/>
    </source>
</evidence>
<evidence type="ECO:0000256" key="10">
    <source>
        <dbReference type="ARBA" id="ARBA00023012"/>
    </source>
</evidence>
<evidence type="ECO:0000256" key="16">
    <source>
        <dbReference type="ARBA" id="ARBA00043886"/>
    </source>
</evidence>
<evidence type="ECO:0000256" key="18">
    <source>
        <dbReference type="RuleBase" id="RU365013"/>
    </source>
</evidence>
<evidence type="ECO:0000256" key="6">
    <source>
        <dbReference type="ARBA" id="ARBA00022491"/>
    </source>
</evidence>
<dbReference type="InterPro" id="IPR003593">
    <property type="entry name" value="AAA+_ATPase"/>
</dbReference>
<sequence length="484" mass="53623">MEGTVIVADDDRTIRTVLSQALTRAGARVRSTGTVSTLWRWIEEGEGDCVVTDVMMPDGDALDILPAIKRKRPDLPVIVMSAQNTVMTAIRATEVGAYEYVPKPFDLREVLSQVNKALNRQRRLYQPQEEEAAAAARAEDSQKLPLIGRSPAMQEVYRIMARLMITDLGVMIAGESGTGKELVARALHNFGQRKGGQFVAINMASIPPDMIETELFGTAATPGPDGAGKFEQAGGGTLFLDEVGDMPLDAQTRLLRVLQDGKFTRVGGRETLTADARIIAATHQDLRALVNEGKFREDLFYRLNIVPVRLPPLRDRLDDIPDLARHFLRQAEAEGLPRHLISKEALEILRKEQWPGNVRELENLMRRLAVLCPDEIISATVVEQEIKARPSSSGAPQPDQGQRLGQAIEVHLKRYFDLHGDSLPPSGLYERILKEVELPLIALSLSATRGNQVKTADLLGINRNTLRKKIQELDISVTRGKKMM</sequence>
<dbReference type="GO" id="GO:0043565">
    <property type="term" value="F:sequence-specific DNA binding"/>
    <property type="evidence" value="ECO:0007669"/>
    <property type="project" value="InterPro"/>
</dbReference>
<evidence type="ECO:0000256" key="2">
    <source>
        <dbReference type="ARBA" id="ARBA00004496"/>
    </source>
</evidence>
<dbReference type="Pfam" id="PF00072">
    <property type="entry name" value="Response_reg"/>
    <property type="match status" value="1"/>
</dbReference>
<keyword evidence="22" id="KW-1185">Reference proteome</keyword>
<evidence type="ECO:0000256" key="14">
    <source>
        <dbReference type="ARBA" id="ARBA00023163"/>
    </source>
</evidence>
<comment type="function">
    <text evidence="1">Required for activation of most nif operons, which are directly involved in nitrogen fixation.</text>
</comment>
<dbReference type="NCBIfam" id="TIGR01818">
    <property type="entry name" value="ntrC"/>
    <property type="match status" value="1"/>
</dbReference>
<evidence type="ECO:0000256" key="7">
    <source>
        <dbReference type="ARBA" id="ARBA00022553"/>
    </source>
</evidence>
<name>A0A6P1SZK8_9RHOB</name>
<evidence type="ECO:0000256" key="13">
    <source>
        <dbReference type="ARBA" id="ARBA00023159"/>
    </source>
</evidence>
<dbReference type="PROSITE" id="PS50045">
    <property type="entry name" value="SIGMA54_INTERACT_4"/>
    <property type="match status" value="1"/>
</dbReference>
<keyword evidence="5 18" id="KW-0963">Cytoplasm</keyword>
<evidence type="ECO:0000256" key="1">
    <source>
        <dbReference type="ARBA" id="ARBA00002167"/>
    </source>
</evidence>
<keyword evidence="11 18" id="KW-0805">Transcription regulation</keyword>
<organism evidence="21 22">
    <name type="scientific">Algicella marina</name>
    <dbReference type="NCBI Taxonomy" id="2683284"/>
    <lineage>
        <taxon>Bacteria</taxon>
        <taxon>Pseudomonadati</taxon>
        <taxon>Pseudomonadota</taxon>
        <taxon>Alphaproteobacteria</taxon>
        <taxon>Rhodobacterales</taxon>
        <taxon>Paracoccaceae</taxon>
        <taxon>Algicella</taxon>
    </lineage>
</organism>
<dbReference type="GO" id="GO:0005524">
    <property type="term" value="F:ATP binding"/>
    <property type="evidence" value="ECO:0007669"/>
    <property type="project" value="UniProtKB-KW"/>
</dbReference>
<dbReference type="EMBL" id="CP046620">
    <property type="protein sequence ID" value="QHQ34803.1"/>
    <property type="molecule type" value="Genomic_DNA"/>
</dbReference>
<keyword evidence="12 18" id="KW-0238">DNA-binding</keyword>
<comment type="subcellular location">
    <subcellularLocation>
        <location evidence="2 18">Cytoplasm</location>
    </subcellularLocation>
</comment>
<evidence type="ECO:0000256" key="3">
    <source>
        <dbReference type="ARBA" id="ARBA00011135"/>
    </source>
</evidence>
<keyword evidence="14 18" id="KW-0804">Transcription</keyword>
<dbReference type="PROSITE" id="PS50110">
    <property type="entry name" value="RESPONSE_REGULATORY"/>
    <property type="match status" value="1"/>
</dbReference>
<reference evidence="21 22" key="1">
    <citation type="submission" date="2019-12" db="EMBL/GenBank/DDBJ databases">
        <title>Complete genome sequence of Algicella marina strain 9Alg 56(T) isolated from the red alga Tichocarpus crinitus.</title>
        <authorList>
            <person name="Kim S.-G."/>
            <person name="Nedashkovskaya O.I."/>
        </authorList>
    </citation>
    <scope>NUCLEOTIDE SEQUENCE [LARGE SCALE GENOMIC DNA]</scope>
    <source>
        <strain evidence="21 22">9Alg 56</strain>
    </source>
</reference>
<dbReference type="KEGG" id="amaq:GO499_06120"/>
<dbReference type="InterPro" id="IPR002197">
    <property type="entry name" value="HTH_Fis"/>
</dbReference>
<keyword evidence="9 18" id="KW-0067">ATP-binding</keyword>
<dbReference type="InterPro" id="IPR025944">
    <property type="entry name" value="Sigma_54_int_dom_CS"/>
</dbReference>
<evidence type="ECO:0000313" key="21">
    <source>
        <dbReference type="EMBL" id="QHQ34803.1"/>
    </source>
</evidence>
<evidence type="ECO:0000256" key="11">
    <source>
        <dbReference type="ARBA" id="ARBA00023015"/>
    </source>
</evidence>
<dbReference type="InterPro" id="IPR001789">
    <property type="entry name" value="Sig_transdc_resp-reg_receiver"/>
</dbReference>
<dbReference type="PROSITE" id="PS00675">
    <property type="entry name" value="SIGMA54_INTERACT_1"/>
    <property type="match status" value="1"/>
</dbReference>
<dbReference type="SMART" id="SM00382">
    <property type="entry name" value="AAA"/>
    <property type="match status" value="1"/>
</dbReference>
<dbReference type="Gene3D" id="3.40.50.300">
    <property type="entry name" value="P-loop containing nucleotide triphosphate hydrolases"/>
    <property type="match status" value="1"/>
</dbReference>
<dbReference type="GO" id="GO:0006808">
    <property type="term" value="P:regulation of nitrogen utilization"/>
    <property type="evidence" value="ECO:0007669"/>
    <property type="project" value="UniProtKB-UniRule"/>
</dbReference>
<dbReference type="InterPro" id="IPR002078">
    <property type="entry name" value="Sigma_54_int"/>
</dbReference>
<comment type="function">
    <text evidence="16 18">Member of the two-component regulatory system NtrB/NtrC, which controls expression of the nitrogen-regulated (ntr) genes in response to nitrogen limitation. Phosphorylated NtrC binds directly to DNA and stimulates the formation of open promoter-sigma54-RNA polymerase complexes.</text>
</comment>
<dbReference type="InterPro" id="IPR027417">
    <property type="entry name" value="P-loop_NTPase"/>
</dbReference>
<dbReference type="GO" id="GO:0000156">
    <property type="term" value="F:phosphorelay response regulator activity"/>
    <property type="evidence" value="ECO:0007669"/>
    <property type="project" value="UniProtKB-UniRule"/>
</dbReference>
<comment type="subunit">
    <text evidence="3">Interacts with sigma-54.</text>
</comment>
<dbReference type="PANTHER" id="PTHR32071:SF95">
    <property type="entry name" value="DNA-BINDING TRANSCRIPTIONAL REGULATOR NTRC"/>
    <property type="match status" value="1"/>
</dbReference>
<evidence type="ECO:0000256" key="8">
    <source>
        <dbReference type="ARBA" id="ARBA00022741"/>
    </source>
</evidence>
<dbReference type="SUPFAM" id="SSF52172">
    <property type="entry name" value="CheY-like"/>
    <property type="match status" value="1"/>
</dbReference>
<dbReference type="Proteomes" id="UP000464495">
    <property type="component" value="Chromosome"/>
</dbReference>
<dbReference type="Gene3D" id="1.10.8.60">
    <property type="match status" value="1"/>
</dbReference>
<evidence type="ECO:0000259" key="19">
    <source>
        <dbReference type="PROSITE" id="PS50045"/>
    </source>
</evidence>
<evidence type="ECO:0000256" key="4">
    <source>
        <dbReference type="ARBA" id="ARBA00019059"/>
    </source>
</evidence>
<dbReference type="SUPFAM" id="SSF52540">
    <property type="entry name" value="P-loop containing nucleoside triphosphate hydrolases"/>
    <property type="match status" value="1"/>
</dbReference>
<evidence type="ECO:0000256" key="15">
    <source>
        <dbReference type="ARBA" id="ARBA00023231"/>
    </source>
</evidence>
<dbReference type="InterPro" id="IPR025662">
    <property type="entry name" value="Sigma_54_int_dom_ATP-bd_1"/>
</dbReference>
<dbReference type="InterPro" id="IPR058031">
    <property type="entry name" value="AAA_lid_NorR"/>
</dbReference>
<keyword evidence="7 17" id="KW-0597">Phosphoprotein</keyword>
<dbReference type="InterPro" id="IPR011006">
    <property type="entry name" value="CheY-like_superfamily"/>
</dbReference>
<evidence type="ECO:0000256" key="5">
    <source>
        <dbReference type="ARBA" id="ARBA00022490"/>
    </source>
</evidence>
<dbReference type="Pfam" id="PF00158">
    <property type="entry name" value="Sigma54_activat"/>
    <property type="match status" value="1"/>
</dbReference>